<comment type="caution">
    <text evidence="2">The sequence shown here is derived from an EMBL/GenBank/DDBJ whole genome shotgun (WGS) entry which is preliminary data.</text>
</comment>
<protein>
    <recommendedName>
        <fullName evidence="4">Chalcone isomerase domain-containing protein</fullName>
    </recommendedName>
</protein>
<keyword evidence="3" id="KW-1185">Reference proteome</keyword>
<dbReference type="EMBL" id="BAAAZC010000030">
    <property type="protein sequence ID" value="GAA3988814.1"/>
    <property type="molecule type" value="Genomic_DNA"/>
</dbReference>
<evidence type="ECO:0000256" key="1">
    <source>
        <dbReference type="SAM" id="SignalP"/>
    </source>
</evidence>
<evidence type="ECO:0000313" key="3">
    <source>
        <dbReference type="Proteomes" id="UP001500742"/>
    </source>
</evidence>
<proteinExistence type="predicted"/>
<keyword evidence="1" id="KW-0732">Signal</keyword>
<dbReference type="Proteomes" id="UP001500742">
    <property type="component" value="Unassembled WGS sequence"/>
</dbReference>
<gene>
    <name evidence="2" type="ORF">GCM10022210_47460</name>
</gene>
<evidence type="ECO:0008006" key="4">
    <source>
        <dbReference type="Google" id="ProtNLM"/>
    </source>
</evidence>
<dbReference type="RefSeq" id="WP_259092935.1">
    <property type="nucleotide sequence ID" value="NZ_BAAAZC010000030.1"/>
</dbReference>
<feature type="signal peptide" evidence="1">
    <location>
        <begin position="1"/>
        <end position="22"/>
    </location>
</feature>
<name>A0ABP7QVV2_9SPHI</name>
<feature type="chain" id="PRO_5045948331" description="Chalcone isomerase domain-containing protein" evidence="1">
    <location>
        <begin position="23"/>
        <end position="167"/>
    </location>
</feature>
<sequence length="167" mass="18739">MLKTIPLLILTLLCYVGANAQAIDSTQKKSTVKTLTDVQYIALLKGEDIFGNQALVAQLNHYPMPDTAIKFKKEADLSPIQLSKIMAIAKELHRKRVEMGEFIITNERALDNSLKKGTDEGTIIFYGNRSGLYYGELRNAILVACYNTWKLLAPAQIKKLETLQNHN</sequence>
<accession>A0ABP7QVV2</accession>
<evidence type="ECO:0000313" key="2">
    <source>
        <dbReference type="EMBL" id="GAA3988814.1"/>
    </source>
</evidence>
<organism evidence="2 3">
    <name type="scientific">Mucilaginibacter dorajii</name>
    <dbReference type="NCBI Taxonomy" id="692994"/>
    <lineage>
        <taxon>Bacteria</taxon>
        <taxon>Pseudomonadati</taxon>
        <taxon>Bacteroidota</taxon>
        <taxon>Sphingobacteriia</taxon>
        <taxon>Sphingobacteriales</taxon>
        <taxon>Sphingobacteriaceae</taxon>
        <taxon>Mucilaginibacter</taxon>
    </lineage>
</organism>
<reference evidence="3" key="1">
    <citation type="journal article" date="2019" name="Int. J. Syst. Evol. Microbiol.">
        <title>The Global Catalogue of Microorganisms (GCM) 10K type strain sequencing project: providing services to taxonomists for standard genome sequencing and annotation.</title>
        <authorList>
            <consortium name="The Broad Institute Genomics Platform"/>
            <consortium name="The Broad Institute Genome Sequencing Center for Infectious Disease"/>
            <person name="Wu L."/>
            <person name="Ma J."/>
        </authorList>
    </citation>
    <scope>NUCLEOTIDE SEQUENCE [LARGE SCALE GENOMIC DNA]</scope>
    <source>
        <strain evidence="3">JCM 16601</strain>
    </source>
</reference>